<evidence type="ECO:0000259" key="9">
    <source>
        <dbReference type="Pfam" id="PF04239"/>
    </source>
</evidence>
<evidence type="ECO:0000256" key="4">
    <source>
        <dbReference type="ARBA" id="ARBA00022692"/>
    </source>
</evidence>
<reference evidence="11 12" key="1">
    <citation type="submission" date="2018-06" db="EMBL/GenBank/DDBJ databases">
        <title>Draft Whole-Genome Sequence of the purple photosynthetic bacterium Rhodospeudomonas palustris XCP.</title>
        <authorList>
            <person name="Rayyan A."/>
            <person name="Meyer T.E."/>
            <person name="Kyndt J.A."/>
        </authorList>
    </citation>
    <scope>NUCLEOTIDE SEQUENCE [LARGE SCALE GENOMIC DNA]</scope>
    <source>
        <strain evidence="11 12">XCP</strain>
    </source>
</reference>
<dbReference type="InterPro" id="IPR023090">
    <property type="entry name" value="UPF0702_alpha/beta_dom_sf"/>
</dbReference>
<dbReference type="GO" id="GO:0005886">
    <property type="term" value="C:plasma membrane"/>
    <property type="evidence" value="ECO:0007669"/>
    <property type="project" value="UniProtKB-SubCell"/>
</dbReference>
<comment type="caution">
    <text evidence="11">The sequence shown here is derived from an EMBL/GenBank/DDBJ whole genome shotgun (WGS) entry which is preliminary data.</text>
</comment>
<keyword evidence="4 8" id="KW-0812">Transmembrane</keyword>
<evidence type="ECO:0000259" key="10">
    <source>
        <dbReference type="Pfam" id="PF20730"/>
    </source>
</evidence>
<evidence type="ECO:0000256" key="7">
    <source>
        <dbReference type="SAM" id="MobiDB-lite"/>
    </source>
</evidence>
<keyword evidence="3" id="KW-1003">Cell membrane</keyword>
<accession>A0A323UJJ8</accession>
<evidence type="ECO:0000256" key="6">
    <source>
        <dbReference type="ARBA" id="ARBA00023136"/>
    </source>
</evidence>
<evidence type="ECO:0000256" key="5">
    <source>
        <dbReference type="ARBA" id="ARBA00022989"/>
    </source>
</evidence>
<sequence>MDGLLHVLVVTPIAYIALVAFLRISGKRTLTKLNAFDLVVTVALGSTLATIALNTSVSLAEGLLALALLIGLQYLITWASVRSSRVEGLVKSEPTLLLYRGAFIEPALRSQRVTKDEIAAALRNSGVASVADVDAVVLETDGSLSTITSVDWDRATALTGVVQPAAIKSGQSAEPTPASPVGNWHRPHPNGRNS</sequence>
<feature type="compositionally biased region" description="Basic residues" evidence="7">
    <location>
        <begin position="185"/>
        <end position="194"/>
    </location>
</feature>
<feature type="region of interest" description="Disordered" evidence="7">
    <location>
        <begin position="166"/>
        <end position="194"/>
    </location>
</feature>
<evidence type="ECO:0000256" key="8">
    <source>
        <dbReference type="SAM" id="Phobius"/>
    </source>
</evidence>
<organism evidence="11 12">
    <name type="scientific">Rhodopseudomonas palustris</name>
    <dbReference type="NCBI Taxonomy" id="1076"/>
    <lineage>
        <taxon>Bacteria</taxon>
        <taxon>Pseudomonadati</taxon>
        <taxon>Pseudomonadota</taxon>
        <taxon>Alphaproteobacteria</taxon>
        <taxon>Hyphomicrobiales</taxon>
        <taxon>Nitrobacteraceae</taxon>
        <taxon>Rhodopseudomonas</taxon>
    </lineage>
</organism>
<name>A0A323UJJ8_RHOPL</name>
<proteinExistence type="inferred from homology"/>
<evidence type="ECO:0000313" key="11">
    <source>
        <dbReference type="EMBL" id="PZA12609.1"/>
    </source>
</evidence>
<feature type="transmembrane region" description="Helical" evidence="8">
    <location>
        <begin position="63"/>
        <end position="81"/>
    </location>
</feature>
<dbReference type="InterPro" id="IPR048454">
    <property type="entry name" value="YetF_N"/>
</dbReference>
<dbReference type="Proteomes" id="UP000248134">
    <property type="component" value="Unassembled WGS sequence"/>
</dbReference>
<evidence type="ECO:0000256" key="3">
    <source>
        <dbReference type="ARBA" id="ARBA00022475"/>
    </source>
</evidence>
<dbReference type="Pfam" id="PF04239">
    <property type="entry name" value="DUF421"/>
    <property type="match status" value="1"/>
</dbReference>
<dbReference type="EMBL" id="QKQS01000012">
    <property type="protein sequence ID" value="PZA12609.1"/>
    <property type="molecule type" value="Genomic_DNA"/>
</dbReference>
<comment type="subcellular location">
    <subcellularLocation>
        <location evidence="1">Cell membrane</location>
        <topology evidence="1">Multi-pass membrane protein</topology>
    </subcellularLocation>
</comment>
<keyword evidence="6 8" id="KW-0472">Membrane</keyword>
<gene>
    <name evidence="11" type="ORF">DNX69_06825</name>
</gene>
<feature type="domain" description="YetF-like N-terminal transmembrane" evidence="10">
    <location>
        <begin position="13"/>
        <end position="78"/>
    </location>
</feature>
<dbReference type="InterPro" id="IPR007353">
    <property type="entry name" value="DUF421"/>
</dbReference>
<evidence type="ECO:0000313" key="12">
    <source>
        <dbReference type="Proteomes" id="UP000248134"/>
    </source>
</evidence>
<dbReference type="PANTHER" id="PTHR34582:SF6">
    <property type="entry name" value="UPF0702 TRANSMEMBRANE PROTEIN YCAP"/>
    <property type="match status" value="1"/>
</dbReference>
<dbReference type="Gene3D" id="3.30.240.20">
    <property type="entry name" value="bsu07140 like domains"/>
    <property type="match status" value="1"/>
</dbReference>
<feature type="domain" description="YetF C-terminal" evidence="9">
    <location>
        <begin position="82"/>
        <end position="151"/>
    </location>
</feature>
<feature type="transmembrane region" description="Helical" evidence="8">
    <location>
        <begin position="6"/>
        <end position="24"/>
    </location>
</feature>
<protein>
    <submittedName>
        <fullName evidence="11">DUF421 domain-containing protein</fullName>
    </submittedName>
</protein>
<feature type="transmembrane region" description="Helical" evidence="8">
    <location>
        <begin position="36"/>
        <end position="57"/>
    </location>
</feature>
<dbReference type="Pfam" id="PF20730">
    <property type="entry name" value="YetF_N"/>
    <property type="match status" value="1"/>
</dbReference>
<dbReference type="AlphaFoldDB" id="A0A323UJJ8"/>
<dbReference type="PANTHER" id="PTHR34582">
    <property type="entry name" value="UPF0702 TRANSMEMBRANE PROTEIN YCAP"/>
    <property type="match status" value="1"/>
</dbReference>
<comment type="similarity">
    <text evidence="2">Belongs to the UPF0702 family.</text>
</comment>
<evidence type="ECO:0000256" key="1">
    <source>
        <dbReference type="ARBA" id="ARBA00004651"/>
    </source>
</evidence>
<evidence type="ECO:0000256" key="2">
    <source>
        <dbReference type="ARBA" id="ARBA00006448"/>
    </source>
</evidence>
<keyword evidence="5 8" id="KW-1133">Transmembrane helix</keyword>
<dbReference type="RefSeq" id="WP_110785266.1">
    <property type="nucleotide sequence ID" value="NZ_QKQS01000012.1"/>
</dbReference>
<dbReference type="OrthoDB" id="9793799at2"/>